<feature type="domain" description="Serine/threonine specific protein phosphatases" evidence="8">
    <location>
        <begin position="115"/>
        <end position="120"/>
    </location>
</feature>
<keyword evidence="2" id="KW-0479">Metal-binding</keyword>
<dbReference type="InterPro" id="IPR047129">
    <property type="entry name" value="PPA2-like"/>
</dbReference>
<dbReference type="GO" id="GO:0046872">
    <property type="term" value="F:metal ion binding"/>
    <property type="evidence" value="ECO:0007669"/>
    <property type="project" value="UniProtKB-KW"/>
</dbReference>
<feature type="non-terminal residue" evidence="9">
    <location>
        <position position="900"/>
    </location>
</feature>
<dbReference type="SUPFAM" id="SSF56300">
    <property type="entry name" value="Metallo-dependent phosphatases"/>
    <property type="match status" value="1"/>
</dbReference>
<sequence length="900" mass="96430">MDGGMGDGSDLDRQIEQLRRCEIIKESEVKSLCAKAREILVEESNVQRVDSPVTVCGDIHGQFYDLKELFKVGGDVPDTNYLFMGDFVDRGFYSVETFLLLLALKVRYPDRITLIRGNHESRQITQVYGFYDECLRKYGSITVWRYCTEIFDYLSLSAVIDGKIFCVHGGLSPSIQTLDQIRTIDRKQEVPHDGPMCDLLWSDPEDTQGWGVSPRGAGYLFGSDVVSQFNATNHIDMICRAHQLVMEGYKWHFNETVLTVWSAPNYCYSHADVSSEASLPLESATSSESGGLAPSASHDIAVQYRPGHSSVFAAASGGAVPVQRDDGEVLPKQKHTVQVHLPSESITGSESVGPAPSTSRDIAVQYRPGHSSVFAAASAGAVPVQRDDGEVFPKQKRTVQVHLPSESMTGSESGDPAPSTSRDIAVQHRPGQSSVFAAASAGAVPVQRDDGEVSPKQKHTVQVHLPSESITGSESVGPAPSTSRDIAVQYRPGHSSVFAAASAGAVPVQRDDGEVFPKQKRTVQVHLPSESMTGSESVGPAPSTSRDIAVQYRPGHSSVFAAASAGAVPVQRDDGEVFPKQKRTVQVHLPSESMTGSESGDPAPSTSRDIAVQYRPGHSSVFAAASAGAVPVQRDDGEVFPKQKRTVQVHLPSESMTGTAARASSVFAAASAGAVPVQRDDGEVLPKQKHTVQVHLPSESITGSESVGPAPSASRDIAVQYRPGHSSVFAAASAGAVPVQRDDGEVFPKQKRTVQVHLPSESMTGSESGDPAPSTSRDIAVQHRPGQSSVFAAASAGAVPVQRDDGEVLPKQKHTVQVHLPSESITGSESVGPAPCGNVAAILELDEHLQRDFTIFEAAPQGFAFVVSPPCTTTTCKHPWCTRCFKVRGYWFFRYRCVGS</sequence>
<protein>
    <recommendedName>
        <fullName evidence="6">Serine/threonine-protein phosphatase</fullName>
        <ecNumber evidence="6">3.1.3.16</ecNumber>
    </recommendedName>
</protein>
<feature type="compositionally biased region" description="Polar residues" evidence="7">
    <location>
        <begin position="406"/>
        <end position="422"/>
    </location>
</feature>
<evidence type="ECO:0000313" key="10">
    <source>
        <dbReference type="Proteomes" id="UP001321473"/>
    </source>
</evidence>
<feature type="compositionally biased region" description="Polar residues" evidence="7">
    <location>
        <begin position="530"/>
        <end position="544"/>
    </location>
</feature>
<keyword evidence="4" id="KW-0904">Protein phosphatase</keyword>
<feature type="compositionally biased region" description="Polar residues" evidence="7">
    <location>
        <begin position="761"/>
        <end position="777"/>
    </location>
</feature>
<evidence type="ECO:0000256" key="6">
    <source>
        <dbReference type="RuleBase" id="RU004273"/>
    </source>
</evidence>
<feature type="compositionally biased region" description="Polar residues" evidence="7">
    <location>
        <begin position="592"/>
        <end position="608"/>
    </location>
</feature>
<proteinExistence type="inferred from homology"/>
<feature type="compositionally biased region" description="Low complexity" evidence="7">
    <location>
        <begin position="433"/>
        <end position="446"/>
    </location>
</feature>
<dbReference type="PANTHER" id="PTHR45619">
    <property type="entry name" value="SERINE/THREONINE-PROTEIN PHOSPHATASE PP2A-RELATED"/>
    <property type="match status" value="1"/>
</dbReference>
<dbReference type="CDD" id="cd07415">
    <property type="entry name" value="MPP_PP2A_PP4_PP6"/>
    <property type="match status" value="1"/>
</dbReference>
<organism evidence="9 10">
    <name type="scientific">Amblyomma americanum</name>
    <name type="common">Lone star tick</name>
    <dbReference type="NCBI Taxonomy" id="6943"/>
    <lineage>
        <taxon>Eukaryota</taxon>
        <taxon>Metazoa</taxon>
        <taxon>Ecdysozoa</taxon>
        <taxon>Arthropoda</taxon>
        <taxon>Chelicerata</taxon>
        <taxon>Arachnida</taxon>
        <taxon>Acari</taxon>
        <taxon>Parasitiformes</taxon>
        <taxon>Ixodida</taxon>
        <taxon>Ixodoidea</taxon>
        <taxon>Ixodidae</taxon>
        <taxon>Amblyomminae</taxon>
        <taxon>Amblyomma</taxon>
    </lineage>
</organism>
<reference evidence="9 10" key="1">
    <citation type="journal article" date="2023" name="Arcadia Sci">
        <title>De novo assembly of a long-read Amblyomma americanum tick genome.</title>
        <authorList>
            <person name="Chou S."/>
            <person name="Poskanzer K.E."/>
            <person name="Rollins M."/>
            <person name="Thuy-Boun P.S."/>
        </authorList>
    </citation>
    <scope>NUCLEOTIDE SEQUENCE [LARGE SCALE GENOMIC DNA]</scope>
    <source>
        <strain evidence="9">F_SG_1</strain>
        <tissue evidence="9">Salivary glands</tissue>
    </source>
</reference>
<keyword evidence="3 6" id="KW-0378">Hydrolase</keyword>
<dbReference type="PRINTS" id="PR00114">
    <property type="entry name" value="STPHPHTASE"/>
</dbReference>
<feature type="region of interest" description="Disordered" evidence="7">
    <location>
        <begin position="399"/>
        <end position="482"/>
    </location>
</feature>
<dbReference type="InterPro" id="IPR006186">
    <property type="entry name" value="Ser/Thr-sp_prot-phosphatase"/>
</dbReference>
<evidence type="ECO:0000256" key="7">
    <source>
        <dbReference type="SAM" id="MobiDB-lite"/>
    </source>
</evidence>
<feature type="region of interest" description="Disordered" evidence="7">
    <location>
        <begin position="756"/>
        <end position="784"/>
    </location>
</feature>
<dbReference type="SMART" id="SM00156">
    <property type="entry name" value="PP2Ac"/>
    <property type="match status" value="1"/>
</dbReference>
<dbReference type="EMBL" id="JARKHS020013379">
    <property type="protein sequence ID" value="KAK8776079.1"/>
    <property type="molecule type" value="Genomic_DNA"/>
</dbReference>
<evidence type="ECO:0000256" key="4">
    <source>
        <dbReference type="ARBA" id="ARBA00022912"/>
    </source>
</evidence>
<feature type="compositionally biased region" description="Polar residues" evidence="7">
    <location>
        <begin position="468"/>
        <end position="482"/>
    </location>
</feature>
<feature type="region of interest" description="Disordered" evidence="7">
    <location>
        <begin position="523"/>
        <end position="544"/>
    </location>
</feature>
<gene>
    <name evidence="9" type="ORF">V5799_030575</name>
</gene>
<comment type="caution">
    <text evidence="9">The sequence shown here is derived from an EMBL/GenBank/DDBJ whole genome shotgun (WGS) entry which is preliminary data.</text>
</comment>
<evidence type="ECO:0000256" key="2">
    <source>
        <dbReference type="ARBA" id="ARBA00022723"/>
    </source>
</evidence>
<keyword evidence="10" id="KW-1185">Reference proteome</keyword>
<feature type="region of interest" description="Disordered" evidence="7">
    <location>
        <begin position="588"/>
        <end position="609"/>
    </location>
</feature>
<dbReference type="Pfam" id="PF00149">
    <property type="entry name" value="Metallophos"/>
    <property type="match status" value="1"/>
</dbReference>
<keyword evidence="5" id="KW-0464">Manganese</keyword>
<evidence type="ECO:0000313" key="9">
    <source>
        <dbReference type="EMBL" id="KAK8776079.1"/>
    </source>
</evidence>
<evidence type="ECO:0000256" key="3">
    <source>
        <dbReference type="ARBA" id="ARBA00022801"/>
    </source>
</evidence>
<evidence type="ECO:0000259" key="8">
    <source>
        <dbReference type="PROSITE" id="PS00125"/>
    </source>
</evidence>
<dbReference type="EC" id="3.1.3.16" evidence="6"/>
<accession>A0AAQ4EMU0</accession>
<dbReference type="InterPro" id="IPR029052">
    <property type="entry name" value="Metallo-depent_PP-like"/>
</dbReference>
<dbReference type="AlphaFoldDB" id="A0AAQ4EMU0"/>
<comment type="cofactor">
    <cofactor evidence="1">
        <name>Mn(2+)</name>
        <dbReference type="ChEBI" id="CHEBI:29035"/>
    </cofactor>
</comment>
<dbReference type="InterPro" id="IPR004843">
    <property type="entry name" value="Calcineurin-like_PHP"/>
</dbReference>
<comment type="similarity">
    <text evidence="6">Belongs to the PPP phosphatase family.</text>
</comment>
<comment type="catalytic activity">
    <reaction evidence="6">
        <text>O-phospho-L-threonyl-[protein] + H2O = L-threonyl-[protein] + phosphate</text>
        <dbReference type="Rhea" id="RHEA:47004"/>
        <dbReference type="Rhea" id="RHEA-COMP:11060"/>
        <dbReference type="Rhea" id="RHEA-COMP:11605"/>
        <dbReference type="ChEBI" id="CHEBI:15377"/>
        <dbReference type="ChEBI" id="CHEBI:30013"/>
        <dbReference type="ChEBI" id="CHEBI:43474"/>
        <dbReference type="ChEBI" id="CHEBI:61977"/>
        <dbReference type="EC" id="3.1.3.16"/>
    </reaction>
</comment>
<dbReference type="Gene3D" id="3.60.21.10">
    <property type="match status" value="1"/>
</dbReference>
<dbReference type="GO" id="GO:0004722">
    <property type="term" value="F:protein serine/threonine phosphatase activity"/>
    <property type="evidence" value="ECO:0007669"/>
    <property type="project" value="UniProtKB-EC"/>
</dbReference>
<evidence type="ECO:0000256" key="1">
    <source>
        <dbReference type="ARBA" id="ARBA00001936"/>
    </source>
</evidence>
<name>A0AAQ4EMU0_AMBAM</name>
<dbReference type="Proteomes" id="UP001321473">
    <property type="component" value="Unassembled WGS sequence"/>
</dbReference>
<dbReference type="PROSITE" id="PS00125">
    <property type="entry name" value="SER_THR_PHOSPHATASE"/>
    <property type="match status" value="1"/>
</dbReference>
<evidence type="ECO:0000256" key="5">
    <source>
        <dbReference type="ARBA" id="ARBA00023211"/>
    </source>
</evidence>
<dbReference type="FunFam" id="3.60.21.10:FF:000005">
    <property type="entry name" value="Serine/threonine-protein phosphatase"/>
    <property type="match status" value="1"/>
</dbReference>